<dbReference type="OrthoDB" id="1439289at2"/>
<dbReference type="RefSeq" id="WP_092905297.1">
    <property type="nucleotide sequence ID" value="NZ_FOUZ01000001.1"/>
</dbReference>
<dbReference type="Gene3D" id="2.180.10.10">
    <property type="entry name" value="RHS repeat-associated core"/>
    <property type="match status" value="1"/>
</dbReference>
<evidence type="ECO:0000313" key="3">
    <source>
        <dbReference type="Proteomes" id="UP000199149"/>
    </source>
</evidence>
<sequence length="270" mass="31490">MLKNIALITLLVSGFSFAQKSETQKNKLLGNPTFVEESMQKARIRMAQISGYELEYYTKSTYNKDGNPTKREYFNEDGSRTFSESFAYNDAGKMLSSELKSEDESLIFNFDYEYTEDGYVVVKSESDVNVQRNEYKLDDKQNVTYEKETNLLEDNVFIEKTNEYKNGFLVKTAVNYNNGAYTLEYKNDANGNPIEENYLDKANKLVNKFVRKYDDKNNLTEEITIDATGKTKNTSKIMYQYDNNKNWTKRTQYVSQIDQPISNTTRTIRY</sequence>
<proteinExistence type="predicted"/>
<evidence type="ECO:0008006" key="4">
    <source>
        <dbReference type="Google" id="ProtNLM"/>
    </source>
</evidence>
<dbReference type="EMBL" id="FOUZ01000001">
    <property type="protein sequence ID" value="SFM58407.1"/>
    <property type="molecule type" value="Genomic_DNA"/>
</dbReference>
<feature type="chain" id="PRO_5011567106" description="YD repeat-containing protein" evidence="1">
    <location>
        <begin position="19"/>
        <end position="270"/>
    </location>
</feature>
<dbReference type="STRING" id="684065.SAMN05421738_1019"/>
<gene>
    <name evidence="2" type="ORF">SAMN05421738_1019</name>
</gene>
<keyword evidence="1" id="KW-0732">Signal</keyword>
<evidence type="ECO:0000256" key="1">
    <source>
        <dbReference type="SAM" id="SignalP"/>
    </source>
</evidence>
<keyword evidence="3" id="KW-1185">Reference proteome</keyword>
<evidence type="ECO:0000313" key="2">
    <source>
        <dbReference type="EMBL" id="SFM58407.1"/>
    </source>
</evidence>
<feature type="signal peptide" evidence="1">
    <location>
        <begin position="1"/>
        <end position="18"/>
    </location>
</feature>
<dbReference type="AlphaFoldDB" id="A0A1I4S1M6"/>
<reference evidence="3" key="1">
    <citation type="submission" date="2016-10" db="EMBL/GenBank/DDBJ databases">
        <authorList>
            <person name="Varghese N."/>
            <person name="Submissions S."/>
        </authorList>
    </citation>
    <scope>NUCLEOTIDE SEQUENCE [LARGE SCALE GENOMIC DNA]</scope>
    <source>
        <strain evidence="3">XJ109</strain>
    </source>
</reference>
<protein>
    <recommendedName>
        <fullName evidence="4">YD repeat-containing protein</fullName>
    </recommendedName>
</protein>
<name>A0A1I4S1M6_9FLAO</name>
<organism evidence="2 3">
    <name type="scientific">Algoriella xinjiangensis</name>
    <dbReference type="NCBI Taxonomy" id="684065"/>
    <lineage>
        <taxon>Bacteria</taxon>
        <taxon>Pseudomonadati</taxon>
        <taxon>Bacteroidota</taxon>
        <taxon>Flavobacteriia</taxon>
        <taxon>Flavobacteriales</taxon>
        <taxon>Weeksellaceae</taxon>
        <taxon>Algoriella</taxon>
    </lineage>
</organism>
<dbReference type="Proteomes" id="UP000199149">
    <property type="component" value="Unassembled WGS sequence"/>
</dbReference>
<accession>A0A1I4S1M6</accession>